<gene>
    <name evidence="5" type="ORF">FM114_06265</name>
</gene>
<sequence>MRMVTLGEIAKVERTGVDPSTVPDDTWYLGLEHIERGGGIIGRQTAGEAGLASNKFTFTSGHILYGKLRPYLGKIAAPNFSGVCSTDILPVLPSEHIEKRYLLHYLRQPDIIGLANTRSSGANLPRLSAGEFLKFEVPLPPLDEQRRIAAILDQADALRTKRRAQLADLDALPQAIFHAMFGQEVSTVPFGSVVDLIGGKSIVAPDQDIESEYRVIKISAVTSGTFRPHESKALPVGYVPAPHHLIREGDVLMSRANTAELVGAVARVTVPTKNLAVPDKVWRFSWKRPDIDPDYFVAALQQPATRRSMSQLASGSGGSMKNISKSKLEGMPVTWVPHLKQRAFASVTSGIQRIRTSVSQEILATDALFSSLQSRAFRGEL</sequence>
<dbReference type="InterPro" id="IPR000055">
    <property type="entry name" value="Restrct_endonuc_typeI_TRD"/>
</dbReference>
<dbReference type="STRING" id="1255658.FM114_06265"/>
<evidence type="ECO:0000313" key="6">
    <source>
        <dbReference type="Proteomes" id="UP000188342"/>
    </source>
</evidence>
<accession>A0A1R4J967</accession>
<evidence type="ECO:0000313" key="5">
    <source>
        <dbReference type="EMBL" id="SJN28618.1"/>
    </source>
</evidence>
<name>A0A1R4J967_9ACTN</name>
<evidence type="ECO:0000259" key="4">
    <source>
        <dbReference type="Pfam" id="PF01420"/>
    </source>
</evidence>
<keyword evidence="2" id="KW-0680">Restriction system</keyword>
<protein>
    <submittedName>
        <fullName evidence="5">Type I restriction-modification system, specificity subunit S</fullName>
        <ecNumber evidence="5">3.1.21.3</ecNumber>
    </submittedName>
</protein>
<proteinExistence type="inferred from homology"/>
<dbReference type="Gene3D" id="3.90.220.20">
    <property type="entry name" value="DNA methylase specificity domains"/>
    <property type="match status" value="2"/>
</dbReference>
<dbReference type="PANTHER" id="PTHR30408:SF12">
    <property type="entry name" value="TYPE I RESTRICTION ENZYME MJAVIII SPECIFICITY SUBUNIT"/>
    <property type="match status" value="1"/>
</dbReference>
<dbReference type="AlphaFoldDB" id="A0A1R4J967"/>
<dbReference type="GO" id="GO:0009035">
    <property type="term" value="F:type I site-specific deoxyribonuclease activity"/>
    <property type="evidence" value="ECO:0007669"/>
    <property type="project" value="UniProtKB-EC"/>
</dbReference>
<comment type="similarity">
    <text evidence="1">Belongs to the type-I restriction system S methylase family.</text>
</comment>
<dbReference type="GO" id="GO:0009307">
    <property type="term" value="P:DNA restriction-modification system"/>
    <property type="evidence" value="ECO:0007669"/>
    <property type="project" value="UniProtKB-KW"/>
</dbReference>
<dbReference type="EC" id="3.1.21.3" evidence="5"/>
<dbReference type="Pfam" id="PF01420">
    <property type="entry name" value="Methylase_S"/>
    <property type="match status" value="1"/>
</dbReference>
<reference evidence="5 6" key="1">
    <citation type="submission" date="2017-02" db="EMBL/GenBank/DDBJ databases">
        <authorList>
            <person name="Peterson S.W."/>
        </authorList>
    </citation>
    <scope>NUCLEOTIDE SEQUENCE [LARGE SCALE GENOMIC DNA]</scope>
    <source>
        <strain evidence="5 6">LSP_Lj1</strain>
    </source>
</reference>
<dbReference type="GO" id="GO:0003677">
    <property type="term" value="F:DNA binding"/>
    <property type="evidence" value="ECO:0007669"/>
    <property type="project" value="UniProtKB-KW"/>
</dbReference>
<dbReference type="Proteomes" id="UP000188342">
    <property type="component" value="Unassembled WGS sequence"/>
</dbReference>
<keyword evidence="6" id="KW-1185">Reference proteome</keyword>
<evidence type="ECO:0000256" key="2">
    <source>
        <dbReference type="ARBA" id="ARBA00022747"/>
    </source>
</evidence>
<dbReference type="InterPro" id="IPR044946">
    <property type="entry name" value="Restrct_endonuc_typeI_TRD_sf"/>
</dbReference>
<dbReference type="EMBL" id="FUKQ01000024">
    <property type="protein sequence ID" value="SJN28618.1"/>
    <property type="molecule type" value="Genomic_DNA"/>
</dbReference>
<keyword evidence="3" id="KW-0238">DNA-binding</keyword>
<dbReference type="InterPro" id="IPR052021">
    <property type="entry name" value="Type-I_RS_S_subunit"/>
</dbReference>
<dbReference type="SUPFAM" id="SSF116734">
    <property type="entry name" value="DNA methylase specificity domain"/>
    <property type="match status" value="2"/>
</dbReference>
<dbReference type="CDD" id="cd16961">
    <property type="entry name" value="RMtype1_S_TRD-CR_like"/>
    <property type="match status" value="1"/>
</dbReference>
<feature type="domain" description="Type I restriction modification DNA specificity" evidence="4">
    <location>
        <begin position="3"/>
        <end position="166"/>
    </location>
</feature>
<dbReference type="OrthoDB" id="3197085at2"/>
<evidence type="ECO:0000256" key="1">
    <source>
        <dbReference type="ARBA" id="ARBA00010923"/>
    </source>
</evidence>
<dbReference type="PANTHER" id="PTHR30408">
    <property type="entry name" value="TYPE-1 RESTRICTION ENZYME ECOKI SPECIFICITY PROTEIN"/>
    <property type="match status" value="1"/>
</dbReference>
<organism evidence="5 6">
    <name type="scientific">Luteococcus japonicus LSP_Lj1</name>
    <dbReference type="NCBI Taxonomy" id="1255658"/>
    <lineage>
        <taxon>Bacteria</taxon>
        <taxon>Bacillati</taxon>
        <taxon>Actinomycetota</taxon>
        <taxon>Actinomycetes</taxon>
        <taxon>Propionibacteriales</taxon>
        <taxon>Propionibacteriaceae</taxon>
        <taxon>Luteococcus</taxon>
    </lineage>
</organism>
<evidence type="ECO:0000256" key="3">
    <source>
        <dbReference type="ARBA" id="ARBA00023125"/>
    </source>
</evidence>
<keyword evidence="5" id="KW-0378">Hydrolase</keyword>